<gene>
    <name evidence="3" type="ORF">DDJ31_17975</name>
    <name evidence="2" type="ORF">ELQ87_21295</name>
</gene>
<dbReference type="EMBL" id="CP029078">
    <property type="protein sequence ID" value="QCN86631.1"/>
    <property type="molecule type" value="Genomic_DNA"/>
</dbReference>
<dbReference type="Proteomes" id="UP000501753">
    <property type="component" value="Chromosome"/>
</dbReference>
<reference evidence="3 5" key="1">
    <citation type="submission" date="2018-04" db="EMBL/GenBank/DDBJ databases">
        <title>Complete genome sequences of Streptomyces griseoviridis K61 and characterization of antagonistic properties of biological control agents.</title>
        <authorList>
            <person name="Mariita R.M."/>
            <person name="Sello J.K."/>
        </authorList>
    </citation>
    <scope>NUCLEOTIDE SEQUENCE [LARGE SCALE GENOMIC DNA]</scope>
    <source>
        <strain evidence="3 5">K61</strain>
    </source>
</reference>
<evidence type="ECO:0000313" key="5">
    <source>
        <dbReference type="Proteomes" id="UP000501753"/>
    </source>
</evidence>
<keyword evidence="5" id="KW-1185">Reference proteome</keyword>
<dbReference type="EMBL" id="CP034687">
    <property type="protein sequence ID" value="AZS86504.1"/>
    <property type="molecule type" value="Genomic_DNA"/>
</dbReference>
<feature type="compositionally biased region" description="Basic and acidic residues" evidence="1">
    <location>
        <begin position="169"/>
        <end position="196"/>
    </location>
</feature>
<dbReference type="RefSeq" id="WP_127179317.1">
    <property type="nucleotide sequence ID" value="NZ_CP029078.1"/>
</dbReference>
<evidence type="ECO:0000256" key="1">
    <source>
        <dbReference type="SAM" id="MobiDB-lite"/>
    </source>
</evidence>
<accession>A0A3S9ZF86</accession>
<proteinExistence type="predicted"/>
<evidence type="ECO:0000313" key="3">
    <source>
        <dbReference type="EMBL" id="QCN86631.1"/>
    </source>
</evidence>
<dbReference type="OrthoDB" id="9939571at2"/>
<reference evidence="2 4" key="2">
    <citation type="submission" date="2018-12" db="EMBL/GenBank/DDBJ databases">
        <title>Streptomyces griseoviridis F1-27 complete genome.</title>
        <authorList>
            <person name="Mariita R.M."/>
            <person name="Sello J.K."/>
        </authorList>
    </citation>
    <scope>NUCLEOTIDE SEQUENCE [LARGE SCALE GENOMIC DNA]</scope>
    <source>
        <strain evidence="2 4">F1-27</strain>
    </source>
</reference>
<feature type="compositionally biased region" description="Polar residues" evidence="1">
    <location>
        <begin position="145"/>
        <end position="155"/>
    </location>
</feature>
<dbReference type="KEGG" id="sgd:ELQ87_21295"/>
<feature type="region of interest" description="Disordered" evidence="1">
    <location>
        <begin position="145"/>
        <end position="196"/>
    </location>
</feature>
<evidence type="ECO:0000313" key="4">
    <source>
        <dbReference type="Proteomes" id="UP000271291"/>
    </source>
</evidence>
<organism evidence="2 4">
    <name type="scientific">Streptomyces griseoviridis</name>
    <dbReference type="NCBI Taxonomy" id="45398"/>
    <lineage>
        <taxon>Bacteria</taxon>
        <taxon>Bacillati</taxon>
        <taxon>Actinomycetota</taxon>
        <taxon>Actinomycetes</taxon>
        <taxon>Kitasatosporales</taxon>
        <taxon>Streptomycetaceae</taxon>
        <taxon>Streptomyces</taxon>
    </lineage>
</organism>
<dbReference type="Proteomes" id="UP000271291">
    <property type="component" value="Chromosome"/>
</dbReference>
<dbReference type="AlphaFoldDB" id="A0A3S9ZF86"/>
<evidence type="ECO:0000313" key="2">
    <source>
        <dbReference type="EMBL" id="AZS86504.1"/>
    </source>
</evidence>
<sequence>MSYPSQGDFDIYVAPEPPQTARGLVDDLGVEAVRNAMPSSERRAFDAANPYRDIERAYERVTAREQEVHAYDRDLNQYIARQGYSPEQAEFVRAQTADVRQPLVEAVSRAAQRASEKLTTYQENLIAHIDSRGLVQRTAAQTGQYSTPVASTSAAANLDPSGGNRAGRGHREDRGRGSRDNPLRENRGDRRQGPRR</sequence>
<name>A0A3S9ZF86_STRGD</name>
<protein>
    <submittedName>
        <fullName evidence="2">Uncharacterized protein</fullName>
    </submittedName>
</protein>